<dbReference type="GO" id="GO:0006355">
    <property type="term" value="P:regulation of DNA-templated transcription"/>
    <property type="evidence" value="ECO:0007669"/>
    <property type="project" value="InterPro"/>
</dbReference>
<evidence type="ECO:0000259" key="5">
    <source>
        <dbReference type="PROSITE" id="PS50045"/>
    </source>
</evidence>
<keyword evidence="3" id="KW-0805">Transcription regulation</keyword>
<dbReference type="Pfam" id="PF00158">
    <property type="entry name" value="Sigma54_activat"/>
    <property type="match status" value="1"/>
</dbReference>
<dbReference type="CDD" id="cd00009">
    <property type="entry name" value="AAA"/>
    <property type="match status" value="1"/>
</dbReference>
<keyword evidence="1" id="KW-0547">Nucleotide-binding</keyword>
<dbReference type="PROSITE" id="PS00688">
    <property type="entry name" value="SIGMA54_INTERACT_3"/>
    <property type="match status" value="1"/>
</dbReference>
<dbReference type="GO" id="GO:0005524">
    <property type="term" value="F:ATP binding"/>
    <property type="evidence" value="ECO:0007669"/>
    <property type="project" value="UniProtKB-KW"/>
</dbReference>
<keyword evidence="4" id="KW-0804">Transcription</keyword>
<dbReference type="InterPro" id="IPR025944">
    <property type="entry name" value="Sigma_54_int_dom_CS"/>
</dbReference>
<dbReference type="Gene3D" id="3.40.50.300">
    <property type="entry name" value="P-loop containing nucleotide triphosphate hydrolases"/>
    <property type="match status" value="1"/>
</dbReference>
<accession>A0A5C7G0Y2</accession>
<evidence type="ECO:0000313" key="7">
    <source>
        <dbReference type="Proteomes" id="UP000321413"/>
    </source>
</evidence>
<dbReference type="SUPFAM" id="SSF52540">
    <property type="entry name" value="P-loop containing nucleoside triphosphate hydrolases"/>
    <property type="match status" value="1"/>
</dbReference>
<evidence type="ECO:0000256" key="3">
    <source>
        <dbReference type="ARBA" id="ARBA00023015"/>
    </source>
</evidence>
<dbReference type="Pfam" id="PF25601">
    <property type="entry name" value="AAA_lid_14"/>
    <property type="match status" value="1"/>
</dbReference>
<dbReference type="AlphaFoldDB" id="A0A5C7G0Y2"/>
<dbReference type="Gene3D" id="1.10.8.60">
    <property type="match status" value="1"/>
</dbReference>
<evidence type="ECO:0000256" key="4">
    <source>
        <dbReference type="ARBA" id="ARBA00023163"/>
    </source>
</evidence>
<gene>
    <name evidence="6" type="ORF">FVD38_22775</name>
</gene>
<keyword evidence="7" id="KW-1185">Reference proteome</keyword>
<evidence type="ECO:0000256" key="2">
    <source>
        <dbReference type="ARBA" id="ARBA00022840"/>
    </source>
</evidence>
<name>A0A5C7G0Y2_9BURK</name>
<feature type="domain" description="Sigma-54 factor interaction" evidence="5">
    <location>
        <begin position="204"/>
        <end position="426"/>
    </location>
</feature>
<evidence type="ECO:0000256" key="1">
    <source>
        <dbReference type="ARBA" id="ARBA00022741"/>
    </source>
</evidence>
<keyword evidence="2" id="KW-0067">ATP-binding</keyword>
<protein>
    <submittedName>
        <fullName evidence="6">Sigma-54-dependent Fis family transcriptional regulator</fullName>
    </submittedName>
</protein>
<reference evidence="6 7" key="1">
    <citation type="submission" date="2019-08" db="EMBL/GenBank/DDBJ databases">
        <title>Massilia golmudensis sp. nov., isolated from sand in the Qinghai-Tibetan Plateau.</title>
        <authorList>
            <person name="Zhang B."/>
        </authorList>
    </citation>
    <scope>NUCLEOTIDE SEQUENCE [LARGE SCALE GENOMIC DNA]</scope>
    <source>
        <strain evidence="6 7">GEM5</strain>
    </source>
</reference>
<dbReference type="InterPro" id="IPR002078">
    <property type="entry name" value="Sigma_54_int"/>
</dbReference>
<dbReference type="PROSITE" id="PS50045">
    <property type="entry name" value="SIGMA54_INTERACT_4"/>
    <property type="match status" value="1"/>
</dbReference>
<sequence length="571" mass="61495">MTILQGRERSPGRSNRLEFVYIFHQADCAYFAHVSGKSRCPRRQLRERTSVSDPDATLTSYGMAEDFASAPVLGITVLWHPQRERIGEQMLGPAAGGAIALNRFAPLFAPLSVRPGAGHEGTPLGERSITREPVHIRFVAEGGIQIDHVRGKMGLELNGRPSNGTDRFTASELERGIVIGLGSQIFVCLHLMRSLPRAVNVPGLIGVGDGAIKMREAIAQVAGTSMPVLLLGETGSGKEVAAQAIHALSGRRNGRFVAINMATLSESLAAAELFGAVKGAYTGATSGRRGWFAEAEDGTLFLDEVGDTPASVQAMLLRVLESGEYRPLGAGADARSNARIVAATDQDLGEGGFNQALRRRLEAFVIRVPALRERREDMGVLMRHFLEAEAPGDGWNLPFELLSQVFNGDWPGNVRQLGHAMRRVALDLQAGNVPVLEQAVVVPVVAEVVALPNATVASSSASASASASASRPARRKVSELSDDDLVEAMEKSQWQILAASKALGVSRPTVYKLLEAHPRIRFPSNISEDEIRAAWTACKGDLQRCASHLMTPAEALRRHIGFLNLDSEYEI</sequence>
<dbReference type="InterPro" id="IPR058031">
    <property type="entry name" value="AAA_lid_NorR"/>
</dbReference>
<dbReference type="InterPro" id="IPR003593">
    <property type="entry name" value="AAA+_ATPase"/>
</dbReference>
<dbReference type="PANTHER" id="PTHR32071">
    <property type="entry name" value="TRANSCRIPTIONAL REGULATORY PROTEIN"/>
    <property type="match status" value="1"/>
</dbReference>
<dbReference type="InterPro" id="IPR027417">
    <property type="entry name" value="P-loop_NTPase"/>
</dbReference>
<dbReference type="PANTHER" id="PTHR32071:SF57">
    <property type="entry name" value="C4-DICARBOXYLATE TRANSPORT TRANSCRIPTIONAL REGULATORY PROTEIN DCTD"/>
    <property type="match status" value="1"/>
</dbReference>
<dbReference type="SMART" id="SM00382">
    <property type="entry name" value="AAA"/>
    <property type="match status" value="1"/>
</dbReference>
<proteinExistence type="predicted"/>
<organism evidence="6 7">
    <name type="scientific">Massilia arenae</name>
    <dbReference type="NCBI Taxonomy" id="2603288"/>
    <lineage>
        <taxon>Bacteria</taxon>
        <taxon>Pseudomonadati</taxon>
        <taxon>Pseudomonadota</taxon>
        <taxon>Betaproteobacteria</taxon>
        <taxon>Burkholderiales</taxon>
        <taxon>Oxalobacteraceae</taxon>
        <taxon>Telluria group</taxon>
        <taxon>Massilia</taxon>
    </lineage>
</organism>
<evidence type="ECO:0000313" key="6">
    <source>
        <dbReference type="EMBL" id="TXF96923.1"/>
    </source>
</evidence>
<comment type="caution">
    <text evidence="6">The sequence shown here is derived from an EMBL/GenBank/DDBJ whole genome shotgun (WGS) entry which is preliminary data.</text>
</comment>
<dbReference type="EMBL" id="VPFD01000031">
    <property type="protein sequence ID" value="TXF96923.1"/>
    <property type="molecule type" value="Genomic_DNA"/>
</dbReference>
<dbReference type="Proteomes" id="UP000321413">
    <property type="component" value="Unassembled WGS sequence"/>
</dbReference>